<dbReference type="InterPro" id="IPR038694">
    <property type="entry name" value="DUF427_sf"/>
</dbReference>
<dbReference type="Proteomes" id="UP000297643">
    <property type="component" value="Unassembled WGS sequence"/>
</dbReference>
<accession>A0A4R8W8V8</accession>
<gene>
    <name evidence="2" type="ORF">E3O32_07915</name>
</gene>
<dbReference type="RefSeq" id="WP_134508303.1">
    <property type="nucleotide sequence ID" value="NZ_SOFM01000021.1"/>
</dbReference>
<evidence type="ECO:0000313" key="3">
    <source>
        <dbReference type="Proteomes" id="UP000297643"/>
    </source>
</evidence>
<dbReference type="AlphaFoldDB" id="A0A4R8W8V8"/>
<proteinExistence type="predicted"/>
<organism evidence="2 3">
    <name type="scientific">Cryobacterium mannosilyticum</name>
    <dbReference type="NCBI Taxonomy" id="1259190"/>
    <lineage>
        <taxon>Bacteria</taxon>
        <taxon>Bacillati</taxon>
        <taxon>Actinomycetota</taxon>
        <taxon>Actinomycetes</taxon>
        <taxon>Micrococcales</taxon>
        <taxon>Microbacteriaceae</taxon>
        <taxon>Cryobacterium</taxon>
    </lineage>
</organism>
<sequence length="100" mass="11398">MKAVLNGTVLAEAPQDDLVRIEGNWYFPPASVNEDLLVKSPTQYTCSWKGECQYFSVKNDDALLQDRAFSYPTPYPASFERVGQDYSNYVAFWKEVTVTD</sequence>
<protein>
    <submittedName>
        <fullName evidence="2">DUF427 domain-containing protein</fullName>
    </submittedName>
</protein>
<name>A0A4R8W8V8_9MICO</name>
<dbReference type="Gene3D" id="2.170.150.40">
    <property type="entry name" value="Domain of unknown function (DUF427)"/>
    <property type="match status" value="1"/>
</dbReference>
<evidence type="ECO:0000259" key="1">
    <source>
        <dbReference type="Pfam" id="PF04248"/>
    </source>
</evidence>
<reference evidence="2 3" key="1">
    <citation type="submission" date="2019-03" db="EMBL/GenBank/DDBJ databases">
        <title>Genomics of glacier-inhabiting Cryobacterium strains.</title>
        <authorList>
            <person name="Liu Q."/>
            <person name="Xin Y.-H."/>
        </authorList>
    </citation>
    <scope>NUCLEOTIDE SEQUENCE [LARGE SCALE GENOMIC DNA]</scope>
    <source>
        <strain evidence="2 3">RHLT2-21</strain>
    </source>
</reference>
<comment type="caution">
    <text evidence="2">The sequence shown here is derived from an EMBL/GenBank/DDBJ whole genome shotgun (WGS) entry which is preliminary data.</text>
</comment>
<dbReference type="PANTHER" id="PTHR34310">
    <property type="entry name" value="DUF427 DOMAIN PROTEIN (AFU_ORTHOLOGUE AFUA_3G02220)"/>
    <property type="match status" value="1"/>
</dbReference>
<feature type="domain" description="DUF427" evidence="1">
    <location>
        <begin position="1"/>
        <end position="95"/>
    </location>
</feature>
<dbReference type="PANTHER" id="PTHR34310:SF5">
    <property type="entry name" value="DUF427 DOMAIN PROTEIN (AFU_ORTHOLOGUE AFUA_3G02220)"/>
    <property type="match status" value="1"/>
</dbReference>
<keyword evidence="3" id="KW-1185">Reference proteome</keyword>
<dbReference type="InterPro" id="IPR007361">
    <property type="entry name" value="DUF427"/>
</dbReference>
<dbReference type="EMBL" id="SOFM01000021">
    <property type="protein sequence ID" value="TFC04632.1"/>
    <property type="molecule type" value="Genomic_DNA"/>
</dbReference>
<evidence type="ECO:0000313" key="2">
    <source>
        <dbReference type="EMBL" id="TFC04632.1"/>
    </source>
</evidence>
<dbReference type="Pfam" id="PF04248">
    <property type="entry name" value="NTP_transf_9"/>
    <property type="match status" value="1"/>
</dbReference>